<accession>A0AAI9SUR2</accession>
<dbReference type="GO" id="GO:0061928">
    <property type="term" value="F:glutathione specific gamma-glutamylcyclotransferase activity"/>
    <property type="evidence" value="ECO:0007669"/>
    <property type="project" value="UniProtKB-EC"/>
</dbReference>
<proteinExistence type="predicted"/>
<dbReference type="CDD" id="cd06661">
    <property type="entry name" value="GGCT_like"/>
    <property type="match status" value="1"/>
</dbReference>
<dbReference type="EMBL" id="JAHUZD010000127">
    <property type="protein sequence ID" value="KAI3403408.2"/>
    <property type="molecule type" value="Genomic_DNA"/>
</dbReference>
<dbReference type="AlphaFoldDB" id="A0AAI9SUR2"/>
<keyword evidence="5" id="KW-1185">Reference proteome</keyword>
<gene>
    <name evidence="4" type="ORF">KGF56_003829</name>
</gene>
<keyword evidence="2" id="KW-0456">Lyase</keyword>
<dbReference type="Pfam" id="PF04752">
    <property type="entry name" value="ChaC"/>
    <property type="match status" value="1"/>
</dbReference>
<dbReference type="PANTHER" id="PTHR12192">
    <property type="entry name" value="CATION TRANSPORT PROTEIN CHAC-RELATED"/>
    <property type="match status" value="1"/>
</dbReference>
<evidence type="ECO:0000313" key="4">
    <source>
        <dbReference type="EMBL" id="KAI3403408.2"/>
    </source>
</evidence>
<dbReference type="GeneID" id="73381444"/>
<protein>
    <recommendedName>
        <fullName evidence="1">glutathione-specific gamma-glutamylcyclotransferase</fullName>
        <ecNumber evidence="1">4.3.2.7</ecNumber>
    </recommendedName>
</protein>
<dbReference type="InterPro" id="IPR006840">
    <property type="entry name" value="ChaC"/>
</dbReference>
<keyword evidence="3" id="KW-0175">Coiled coil</keyword>
<evidence type="ECO:0000256" key="3">
    <source>
        <dbReference type="SAM" id="Coils"/>
    </source>
</evidence>
<dbReference type="GO" id="GO:0006751">
    <property type="term" value="P:glutathione catabolic process"/>
    <property type="evidence" value="ECO:0007669"/>
    <property type="project" value="InterPro"/>
</dbReference>
<name>A0AAI9SUR2_9ASCO</name>
<evidence type="ECO:0000256" key="1">
    <source>
        <dbReference type="ARBA" id="ARBA00012344"/>
    </source>
</evidence>
<dbReference type="PANTHER" id="PTHR12192:SF2">
    <property type="entry name" value="GLUTATHIONE-SPECIFIC GAMMA-GLUTAMYLCYCLOTRANSFERASE 2"/>
    <property type="match status" value="1"/>
</dbReference>
<dbReference type="GO" id="GO:0005737">
    <property type="term" value="C:cytoplasm"/>
    <property type="evidence" value="ECO:0007669"/>
    <property type="project" value="TreeGrafter"/>
</dbReference>
<evidence type="ECO:0000313" key="5">
    <source>
        <dbReference type="Proteomes" id="UP001202479"/>
    </source>
</evidence>
<dbReference type="EC" id="4.3.2.7" evidence="1"/>
<dbReference type="InterPro" id="IPR013024">
    <property type="entry name" value="GGCT-like"/>
</dbReference>
<feature type="coiled-coil region" evidence="3">
    <location>
        <begin position="188"/>
        <end position="254"/>
    </location>
</feature>
<organism evidence="4 5">
    <name type="scientific">Candida oxycetoniae</name>
    <dbReference type="NCBI Taxonomy" id="497107"/>
    <lineage>
        <taxon>Eukaryota</taxon>
        <taxon>Fungi</taxon>
        <taxon>Dikarya</taxon>
        <taxon>Ascomycota</taxon>
        <taxon>Saccharomycotina</taxon>
        <taxon>Pichiomycetes</taxon>
        <taxon>Debaryomycetaceae</taxon>
        <taxon>Candida/Lodderomyces clade</taxon>
        <taxon>Candida</taxon>
    </lineage>
</organism>
<dbReference type="Proteomes" id="UP001202479">
    <property type="component" value="Unassembled WGS sequence"/>
</dbReference>
<evidence type="ECO:0000256" key="2">
    <source>
        <dbReference type="ARBA" id="ARBA00023239"/>
    </source>
</evidence>
<sequence>MDSSIDTSTTLSPLAINSNKQMEHNYKLALKQFMGKNFAGSFKLIHELYLDAFSEFKQGTISTNLLVKIINLYLVVVGVCLKDKRLNQVQANVARNSVTSNEVTNLIRAIWLPNEIPYEITFNFNLMLILNQDLINNKDQYLHDLKKSYIDIDESDKYGKKFLDLVKFEILPQLDQYDEAFRIIGNNLEEKNKLATLKEEKLSNLQKTKNEKLEAERRAKEQKDKEDAVARALAREQNLKYKSIKEIRRSYENERNLESGKKTMKPSEQDIKQKLMYLLSLVKVYLQKNVLILLVISAIVMSSGRYLRNANIRDKLVDTVKMAFKFTYKEQSLALPSSSPLVNTIDSGNGMWVIGYGSLIFKPPPNVSFKVVGYIQGYVRRFWQSSIDHRGTPASPGRVVTLISLDELRKGEKFFHNDLHTYELRDKKIVDVNHTISDLKPEDLKVSGCAYYIEPQNVEEVSKYLDIREQNGYELKTVKFYITDTDSKLYEHVKVKEDEFGRYLDSSIYIGGLELESFVGPEDIRKTAAIIKTNVGPSGKNSEYLINLTRSIRELGCKDYYLEDLIELIN</sequence>
<dbReference type="RefSeq" id="XP_049179155.1">
    <property type="nucleotide sequence ID" value="XM_049325203.1"/>
</dbReference>
<comment type="caution">
    <text evidence="4">The sequence shown here is derived from an EMBL/GenBank/DDBJ whole genome shotgun (WGS) entry which is preliminary data.</text>
</comment>
<reference evidence="4" key="1">
    <citation type="journal article" date="2022" name="DNA Res.">
        <title>Genome analysis of five recently described species of the CUG-Ser clade uncovers Candida theae as a new hybrid lineage with pathogenic potential in the Candida parapsilosis species complex.</title>
        <authorList>
            <person name="Mixao V."/>
            <person name="Del Olmo V."/>
            <person name="Hegedusova E."/>
            <person name="Saus E."/>
            <person name="Pryszcz L."/>
            <person name="Cillingova A."/>
            <person name="Nosek J."/>
            <person name="Gabaldon T."/>
        </authorList>
    </citation>
    <scope>NUCLEOTIDE SEQUENCE</scope>
    <source>
        <strain evidence="4">CBS 10844</strain>
    </source>
</reference>